<evidence type="ECO:0000313" key="5">
    <source>
        <dbReference type="Proteomes" id="UP001228504"/>
    </source>
</evidence>
<keyword evidence="5" id="KW-1185">Reference proteome</keyword>
<dbReference type="Proteomes" id="UP001228504">
    <property type="component" value="Unassembled WGS sequence"/>
</dbReference>
<evidence type="ECO:0000259" key="2">
    <source>
        <dbReference type="Pfam" id="PF13280"/>
    </source>
</evidence>
<accession>A0ABT9UWV2</accession>
<protein>
    <submittedName>
        <fullName evidence="4">DNA-binding transcriptional regulator YafY</fullName>
    </submittedName>
</protein>
<dbReference type="PANTHER" id="PTHR34580">
    <property type="match status" value="1"/>
</dbReference>
<sequence>MGKVNNALNMLMLLKSREKMTRKEIAEELEVDIRQISRYKDDLCMAGIMIQEERGRYGGYSIKRNIPFNANLTDNEIRALELAINCIQVGTFPLKGEFNSGIIKVLSNYKKVSNNWFWNENATAQVKRKNKYNENLKEKWFVINECIVNSNKLKIVYSNLSDVCMTRIVCPYAIYLYQGANYMLAYCEFRKEIRNFKLVRIQKLEKLDDTFNKGNFDVKEYLNSRIGIYSDREKINIKLKIYYPYAKCFKEHKWVVHEKIEDYNDKGYLIYNGIIEGKTDVIKWIMEMGSSAEVLEPKKIKDEIIKECKKIMELYNE</sequence>
<dbReference type="PROSITE" id="PS52050">
    <property type="entry name" value="WYL"/>
    <property type="match status" value="1"/>
</dbReference>
<evidence type="ECO:0000313" key="4">
    <source>
        <dbReference type="EMBL" id="MDQ0150797.1"/>
    </source>
</evidence>
<feature type="domain" description="WYL" evidence="2">
    <location>
        <begin position="142"/>
        <end position="205"/>
    </location>
</feature>
<dbReference type="InterPro" id="IPR026881">
    <property type="entry name" value="WYL_dom"/>
</dbReference>
<evidence type="ECO:0000259" key="3">
    <source>
        <dbReference type="Pfam" id="PF25583"/>
    </source>
</evidence>
<dbReference type="Pfam" id="PF25583">
    <property type="entry name" value="WCX"/>
    <property type="match status" value="1"/>
</dbReference>
<dbReference type="InterPro" id="IPR051534">
    <property type="entry name" value="CBASS_pafABC_assoc_protein"/>
</dbReference>
<organism evidence="4 5">
    <name type="scientific">Eubacterium multiforme</name>
    <dbReference type="NCBI Taxonomy" id="83339"/>
    <lineage>
        <taxon>Bacteria</taxon>
        <taxon>Bacillati</taxon>
        <taxon>Bacillota</taxon>
        <taxon>Clostridia</taxon>
        <taxon>Eubacteriales</taxon>
        <taxon>Eubacteriaceae</taxon>
        <taxon>Eubacterium</taxon>
    </lineage>
</organism>
<keyword evidence="4" id="KW-0238">DNA-binding</keyword>
<dbReference type="RefSeq" id="WP_307487595.1">
    <property type="nucleotide sequence ID" value="NZ_JAUSUF010000013.1"/>
</dbReference>
<name>A0ABT9UWV2_9FIRM</name>
<dbReference type="InterPro" id="IPR013196">
    <property type="entry name" value="HTH_11"/>
</dbReference>
<dbReference type="Pfam" id="PF13280">
    <property type="entry name" value="WYL"/>
    <property type="match status" value="1"/>
</dbReference>
<feature type="domain" description="WCX" evidence="3">
    <location>
        <begin position="235"/>
        <end position="311"/>
    </location>
</feature>
<dbReference type="Pfam" id="PF08279">
    <property type="entry name" value="HTH_11"/>
    <property type="match status" value="1"/>
</dbReference>
<gene>
    <name evidence="4" type="ORF">J2S18_002771</name>
</gene>
<dbReference type="InterPro" id="IPR057727">
    <property type="entry name" value="WCX_dom"/>
</dbReference>
<feature type="domain" description="Helix-turn-helix type 11" evidence="1">
    <location>
        <begin position="10"/>
        <end position="60"/>
    </location>
</feature>
<dbReference type="PANTHER" id="PTHR34580:SF8">
    <property type="entry name" value="WYL DOMAIN-CONTAINING PROTEIN"/>
    <property type="match status" value="1"/>
</dbReference>
<comment type="caution">
    <text evidence="4">The sequence shown here is derived from an EMBL/GenBank/DDBJ whole genome shotgun (WGS) entry which is preliminary data.</text>
</comment>
<dbReference type="GO" id="GO:0003677">
    <property type="term" value="F:DNA binding"/>
    <property type="evidence" value="ECO:0007669"/>
    <property type="project" value="UniProtKB-KW"/>
</dbReference>
<dbReference type="EMBL" id="JAUSUF010000013">
    <property type="protein sequence ID" value="MDQ0150797.1"/>
    <property type="molecule type" value="Genomic_DNA"/>
</dbReference>
<reference evidence="4 5" key="1">
    <citation type="submission" date="2023-07" db="EMBL/GenBank/DDBJ databases">
        <title>Genomic Encyclopedia of Type Strains, Phase IV (KMG-IV): sequencing the most valuable type-strain genomes for metagenomic binning, comparative biology and taxonomic classification.</title>
        <authorList>
            <person name="Goeker M."/>
        </authorList>
    </citation>
    <scope>NUCLEOTIDE SEQUENCE [LARGE SCALE GENOMIC DNA]</scope>
    <source>
        <strain evidence="4 5">DSM 20694</strain>
    </source>
</reference>
<evidence type="ECO:0000259" key="1">
    <source>
        <dbReference type="Pfam" id="PF08279"/>
    </source>
</evidence>
<proteinExistence type="predicted"/>